<evidence type="ECO:0000313" key="2">
    <source>
        <dbReference type="Proteomes" id="UP000011688"/>
    </source>
</evidence>
<protein>
    <submittedName>
        <fullName evidence="1">Uncharacterized protein</fullName>
    </submittedName>
</protein>
<gene>
    <name evidence="1" type="ORF">C491_13167</name>
</gene>
<keyword evidence="2" id="KW-1185">Reference proteome</keyword>
<dbReference type="Proteomes" id="UP000011688">
    <property type="component" value="Unassembled WGS sequence"/>
</dbReference>
<name>L9X4X8_9EURY</name>
<dbReference type="EMBL" id="AOIB01000027">
    <property type="protein sequence ID" value="ELY56491.1"/>
    <property type="molecule type" value="Genomic_DNA"/>
</dbReference>
<organism evidence="1 2">
    <name type="scientific">Natronococcus amylolyticus DSM 10524</name>
    <dbReference type="NCBI Taxonomy" id="1227497"/>
    <lineage>
        <taxon>Archaea</taxon>
        <taxon>Methanobacteriati</taxon>
        <taxon>Methanobacteriota</taxon>
        <taxon>Stenosarchaea group</taxon>
        <taxon>Halobacteria</taxon>
        <taxon>Halobacteriales</taxon>
        <taxon>Natrialbaceae</taxon>
        <taxon>Natronococcus</taxon>
    </lineage>
</organism>
<comment type="caution">
    <text evidence="1">The sequence shown here is derived from an EMBL/GenBank/DDBJ whole genome shotgun (WGS) entry which is preliminary data.</text>
</comment>
<accession>L9X4X8</accession>
<reference evidence="1 2" key="1">
    <citation type="journal article" date="2014" name="PLoS Genet.">
        <title>Phylogenetically driven sequencing of extremely halophilic archaea reveals strategies for static and dynamic osmo-response.</title>
        <authorList>
            <person name="Becker E.A."/>
            <person name="Seitzer P.M."/>
            <person name="Tritt A."/>
            <person name="Larsen D."/>
            <person name="Krusor M."/>
            <person name="Yao A.I."/>
            <person name="Wu D."/>
            <person name="Madern D."/>
            <person name="Eisen J.A."/>
            <person name="Darling A.E."/>
            <person name="Facciotti M.T."/>
        </authorList>
    </citation>
    <scope>NUCLEOTIDE SEQUENCE [LARGE SCALE GENOMIC DNA]</scope>
    <source>
        <strain evidence="1 2">DSM 10524</strain>
    </source>
</reference>
<proteinExistence type="predicted"/>
<sequence length="90" mass="10184">MALRPGDMVRVRPDRLPDSIERELPQAEAAVGRVLETSDVSLVDLEWYVDYASGAVMDGVLPKRRSDLLCLPTDALEKISHDEYMERRTP</sequence>
<dbReference type="OrthoDB" id="196014at2157"/>
<dbReference type="AlphaFoldDB" id="L9X4X8"/>
<evidence type="ECO:0000313" key="1">
    <source>
        <dbReference type="EMBL" id="ELY56491.1"/>
    </source>
</evidence>
<dbReference type="RefSeq" id="WP_005556972.1">
    <property type="nucleotide sequence ID" value="NZ_AOIB01000027.1"/>
</dbReference>
<dbReference type="STRING" id="1227497.C491_13167"/>